<dbReference type="RefSeq" id="WP_198866529.1">
    <property type="nucleotide sequence ID" value="NZ_CP066310.1"/>
</dbReference>
<organism evidence="2 3">
    <name type="scientific">Azotobacter chroococcum</name>
    <dbReference type="NCBI Taxonomy" id="353"/>
    <lineage>
        <taxon>Bacteria</taxon>
        <taxon>Pseudomonadati</taxon>
        <taxon>Pseudomonadota</taxon>
        <taxon>Gammaproteobacteria</taxon>
        <taxon>Pseudomonadales</taxon>
        <taxon>Pseudomonadaceae</taxon>
        <taxon>Azotobacter</taxon>
    </lineage>
</organism>
<evidence type="ECO:0000313" key="3">
    <source>
        <dbReference type="Proteomes" id="UP000596192"/>
    </source>
</evidence>
<protein>
    <submittedName>
        <fullName evidence="2">Uncharacterized protein</fullName>
    </submittedName>
</protein>
<sequence length="148" mass="16480">MTESKSEAMSNEAAEDLRLLYQVTCQDLAQFKQQQWQVSNYGLLLYGAIVGIAQLIRPISDKEAIILLFLIVIIIVSCVFCILKLEKSIKARRDRLKNVRGKLSKELESAWATQNKEPDSPAISNLLIAALSVGAGVVLWLVLCEFSI</sequence>
<gene>
    <name evidence="2" type="ORF">GKQ51_16870</name>
</gene>
<keyword evidence="1" id="KW-0812">Transmembrane</keyword>
<reference evidence="2 3" key="1">
    <citation type="submission" date="2020-12" db="EMBL/GenBank/DDBJ databases">
        <title>Genomic Analysis and Response surface optimization of nitrogen-fixing conditions for A. chroococcum strain HR1, Isolation from rhizosphere soil.</title>
        <authorList>
            <person name="Li J."/>
            <person name="Yang H."/>
            <person name="Liu H."/>
            <person name="Wang C."/>
            <person name="Tian Y."/>
            <person name="Lu X.Y."/>
        </authorList>
    </citation>
    <scope>NUCLEOTIDE SEQUENCE [LARGE SCALE GENOMIC DNA]</scope>
    <source>
        <strain evidence="2 3">HR1</strain>
    </source>
</reference>
<accession>A0AAP9YAR8</accession>
<keyword evidence="1" id="KW-1133">Transmembrane helix</keyword>
<feature type="transmembrane region" description="Helical" evidence="1">
    <location>
        <begin position="65"/>
        <end position="85"/>
    </location>
</feature>
<feature type="transmembrane region" description="Helical" evidence="1">
    <location>
        <begin position="122"/>
        <end position="143"/>
    </location>
</feature>
<proteinExistence type="predicted"/>
<evidence type="ECO:0000313" key="2">
    <source>
        <dbReference type="EMBL" id="QQE87917.1"/>
    </source>
</evidence>
<feature type="transmembrane region" description="Helical" evidence="1">
    <location>
        <begin position="41"/>
        <end position="59"/>
    </location>
</feature>
<dbReference type="Proteomes" id="UP000596192">
    <property type="component" value="Chromosome"/>
</dbReference>
<keyword evidence="1" id="KW-0472">Membrane</keyword>
<dbReference type="EMBL" id="CP066310">
    <property type="protein sequence ID" value="QQE87917.1"/>
    <property type="molecule type" value="Genomic_DNA"/>
</dbReference>
<dbReference type="AlphaFoldDB" id="A0AAP9YAR8"/>
<evidence type="ECO:0000256" key="1">
    <source>
        <dbReference type="SAM" id="Phobius"/>
    </source>
</evidence>
<name>A0AAP9YAR8_9GAMM</name>